<comment type="similarity">
    <text evidence="7">Belongs to the CobU/CobP family.</text>
</comment>
<comment type="caution">
    <text evidence="20">The sequence shown here is derived from an EMBL/GenBank/DDBJ whole genome shotgun (WGS) entry which is preliminary data.</text>
</comment>
<dbReference type="PIRSF" id="PIRSF006135">
    <property type="entry name" value="CobU"/>
    <property type="match status" value="1"/>
</dbReference>
<feature type="binding site" evidence="19">
    <location>
        <position position="84"/>
    </location>
    <ligand>
        <name>GTP</name>
        <dbReference type="ChEBI" id="CHEBI:37565"/>
    </ligand>
</feature>
<evidence type="ECO:0000256" key="5">
    <source>
        <dbReference type="ARBA" id="ARBA00004692"/>
    </source>
</evidence>
<feature type="binding site" evidence="19">
    <location>
        <position position="62"/>
    </location>
    <ligand>
        <name>GTP</name>
        <dbReference type="ChEBI" id="CHEBI:37565"/>
    </ligand>
</feature>
<dbReference type="PANTHER" id="PTHR34848">
    <property type="match status" value="1"/>
</dbReference>
<comment type="catalytic activity">
    <reaction evidence="3">
        <text>adenosylcob(III)inamide + GTP = adenosylcob(III)inamide phosphate + GDP + H(+)</text>
        <dbReference type="Rhea" id="RHEA:15765"/>
        <dbReference type="ChEBI" id="CHEBI:2480"/>
        <dbReference type="ChEBI" id="CHEBI:15378"/>
        <dbReference type="ChEBI" id="CHEBI:37565"/>
        <dbReference type="ChEBI" id="CHEBI:58189"/>
        <dbReference type="ChEBI" id="CHEBI:58502"/>
        <dbReference type="EC" id="2.7.1.156"/>
    </reaction>
</comment>
<feature type="binding site" evidence="19">
    <location>
        <begin position="34"/>
        <end position="36"/>
    </location>
    <ligand>
        <name>GTP</name>
        <dbReference type="ChEBI" id="CHEBI:37565"/>
    </ligand>
</feature>
<evidence type="ECO:0000256" key="4">
    <source>
        <dbReference type="ARBA" id="ARBA00003889"/>
    </source>
</evidence>
<comment type="function">
    <text evidence="4">Catalyzes ATP-dependent phosphorylation of adenosylcobinamide and addition of GMP to adenosylcobinamide phosphate.</text>
</comment>
<dbReference type="UniPathway" id="UPA00148">
    <property type="reaction ID" value="UER00236"/>
</dbReference>
<keyword evidence="11 20" id="KW-0808">Transferase</keyword>
<evidence type="ECO:0000256" key="15">
    <source>
        <dbReference type="ARBA" id="ARBA00023134"/>
    </source>
</evidence>
<evidence type="ECO:0000256" key="6">
    <source>
        <dbReference type="ARBA" id="ARBA00005159"/>
    </source>
</evidence>
<evidence type="ECO:0000256" key="18">
    <source>
        <dbReference type="PIRSR" id="PIRSR006135-1"/>
    </source>
</evidence>
<evidence type="ECO:0000256" key="2">
    <source>
        <dbReference type="ARBA" id="ARBA00000711"/>
    </source>
</evidence>
<evidence type="ECO:0000256" key="9">
    <source>
        <dbReference type="ARBA" id="ARBA00012523"/>
    </source>
</evidence>
<comment type="catalytic activity">
    <reaction evidence="1">
        <text>adenosylcob(III)inamide + ATP = adenosylcob(III)inamide phosphate + ADP + H(+)</text>
        <dbReference type="Rhea" id="RHEA:15769"/>
        <dbReference type="ChEBI" id="CHEBI:2480"/>
        <dbReference type="ChEBI" id="CHEBI:15378"/>
        <dbReference type="ChEBI" id="CHEBI:30616"/>
        <dbReference type="ChEBI" id="CHEBI:58502"/>
        <dbReference type="ChEBI" id="CHEBI:456216"/>
        <dbReference type="EC" id="2.7.1.156"/>
    </reaction>
</comment>
<comment type="pathway">
    <text evidence="5">Cofactor biosynthesis; adenosylcobalamin biosynthesis; adenosylcobalamin from cob(II)yrinate a,c-diamide: step 6/7.</text>
</comment>
<organism evidence="20 21">
    <name type="scientific">Aerophobetes bacterium</name>
    <dbReference type="NCBI Taxonomy" id="2030807"/>
    <lineage>
        <taxon>Bacteria</taxon>
        <taxon>Candidatus Aerophobota</taxon>
    </lineage>
</organism>
<dbReference type="NCBIfam" id="NF004469">
    <property type="entry name" value="PRK05800.1"/>
    <property type="match status" value="1"/>
</dbReference>
<keyword evidence="20" id="KW-0548">Nucleotidyltransferase</keyword>
<dbReference type="EMBL" id="SOIZ01000250">
    <property type="protein sequence ID" value="TET61387.1"/>
    <property type="molecule type" value="Genomic_DNA"/>
</dbReference>
<evidence type="ECO:0000313" key="21">
    <source>
        <dbReference type="Proteomes" id="UP000319130"/>
    </source>
</evidence>
<dbReference type="Gene3D" id="3.40.50.300">
    <property type="entry name" value="P-loop containing nucleotide triphosphate hydrolases"/>
    <property type="match status" value="1"/>
</dbReference>
<feature type="active site" description="GMP-histidine intermediate" evidence="18">
    <location>
        <position position="50"/>
    </location>
</feature>
<evidence type="ECO:0000256" key="17">
    <source>
        <dbReference type="ARBA" id="ARBA00030571"/>
    </source>
</evidence>
<evidence type="ECO:0000256" key="12">
    <source>
        <dbReference type="ARBA" id="ARBA00022741"/>
    </source>
</evidence>
<evidence type="ECO:0000256" key="13">
    <source>
        <dbReference type="ARBA" id="ARBA00022777"/>
    </source>
</evidence>
<proteinExistence type="inferred from homology"/>
<protein>
    <recommendedName>
        <fullName evidence="16">Adenosylcobinamide kinase</fullName>
        <ecNumber evidence="8">2.7.1.156</ecNumber>
        <ecNumber evidence="9">2.7.7.62</ecNumber>
    </recommendedName>
    <alternativeName>
        <fullName evidence="17">Adenosylcobinamide-phosphate guanylyltransferase</fullName>
    </alternativeName>
</protein>
<dbReference type="InterPro" id="IPR027417">
    <property type="entry name" value="P-loop_NTPase"/>
</dbReference>
<keyword evidence="14" id="KW-0067">ATP-binding</keyword>
<dbReference type="GO" id="GO:0043752">
    <property type="term" value="F:adenosylcobinamide kinase activity"/>
    <property type="evidence" value="ECO:0007669"/>
    <property type="project" value="UniProtKB-EC"/>
</dbReference>
<dbReference type="CDD" id="cd00544">
    <property type="entry name" value="CobU"/>
    <property type="match status" value="1"/>
</dbReference>
<dbReference type="GO" id="GO:0005524">
    <property type="term" value="F:ATP binding"/>
    <property type="evidence" value="ECO:0007669"/>
    <property type="project" value="UniProtKB-KW"/>
</dbReference>
<dbReference type="SUPFAM" id="SSF52540">
    <property type="entry name" value="P-loop containing nucleoside triphosphate hydrolases"/>
    <property type="match status" value="1"/>
</dbReference>
<keyword evidence="10" id="KW-0169">Cobalamin biosynthesis</keyword>
<dbReference type="GO" id="GO:0008820">
    <property type="term" value="F:cobinamide phosphate guanylyltransferase activity"/>
    <property type="evidence" value="ECO:0007669"/>
    <property type="project" value="UniProtKB-EC"/>
</dbReference>
<evidence type="ECO:0000256" key="1">
    <source>
        <dbReference type="ARBA" id="ARBA00000312"/>
    </source>
</evidence>
<keyword evidence="13 20" id="KW-0418">Kinase</keyword>
<dbReference type="Pfam" id="PF02283">
    <property type="entry name" value="CobU"/>
    <property type="match status" value="1"/>
</dbReference>
<dbReference type="EC" id="2.7.1.156" evidence="8"/>
<comment type="catalytic activity">
    <reaction evidence="2">
        <text>adenosylcob(III)inamide phosphate + GTP + H(+) = adenosylcob(III)inamide-GDP + diphosphate</text>
        <dbReference type="Rhea" id="RHEA:22712"/>
        <dbReference type="ChEBI" id="CHEBI:15378"/>
        <dbReference type="ChEBI" id="CHEBI:33019"/>
        <dbReference type="ChEBI" id="CHEBI:37565"/>
        <dbReference type="ChEBI" id="CHEBI:58502"/>
        <dbReference type="ChEBI" id="CHEBI:60487"/>
        <dbReference type="EC" id="2.7.7.62"/>
    </reaction>
</comment>
<evidence type="ECO:0000256" key="11">
    <source>
        <dbReference type="ARBA" id="ARBA00022679"/>
    </source>
</evidence>
<evidence type="ECO:0000256" key="8">
    <source>
        <dbReference type="ARBA" id="ARBA00012016"/>
    </source>
</evidence>
<keyword evidence="15 19" id="KW-0342">GTP-binding</keyword>
<sequence length="175" mass="19847">MAKLIFITGGARSGKSRFAVNLAKQLAREITFVATAVARDEEMRERIRRHQKDRPAHWRLVEEGKNLPLALANLEVSCELVVIDCLSFMISNLLLDNKEEDDIIKQVSEITDRVRRLTPIFIVVSNEVGSGVVPHTRLGRRFRDICGRANQIMAEEAQEVYFMISGIPMKISNNL</sequence>
<dbReference type="InterPro" id="IPR003203">
    <property type="entry name" value="CobU/CobP"/>
</dbReference>
<accession>A0A523W2Z7</accession>
<evidence type="ECO:0000256" key="14">
    <source>
        <dbReference type="ARBA" id="ARBA00022840"/>
    </source>
</evidence>
<gene>
    <name evidence="20" type="primary">cobU</name>
    <name evidence="20" type="ORF">E3J48_05640</name>
</gene>
<comment type="pathway">
    <text evidence="6">Cofactor biosynthesis; adenosylcobalamin biosynthesis; adenosylcobalamin from cob(II)yrinate a,c-diamide: step 5/7.</text>
</comment>
<dbReference type="Proteomes" id="UP000319130">
    <property type="component" value="Unassembled WGS sequence"/>
</dbReference>
<dbReference type="AlphaFoldDB" id="A0A523W2Z7"/>
<dbReference type="PANTHER" id="PTHR34848:SF1">
    <property type="entry name" value="BIFUNCTIONAL ADENOSYLCOBALAMIN BIOSYNTHESIS PROTEIN COBU"/>
    <property type="match status" value="1"/>
</dbReference>
<name>A0A523W2Z7_UNCAE</name>
<evidence type="ECO:0000256" key="10">
    <source>
        <dbReference type="ARBA" id="ARBA00022573"/>
    </source>
</evidence>
<dbReference type="EC" id="2.7.7.62" evidence="9"/>
<evidence type="ECO:0000256" key="19">
    <source>
        <dbReference type="PIRSR" id="PIRSR006135-2"/>
    </source>
</evidence>
<evidence type="ECO:0000256" key="16">
    <source>
        <dbReference type="ARBA" id="ARBA00029570"/>
    </source>
</evidence>
<feature type="binding site" evidence="19">
    <location>
        <begin position="9"/>
        <end position="16"/>
    </location>
    <ligand>
        <name>GTP</name>
        <dbReference type="ChEBI" id="CHEBI:37565"/>
    </ligand>
</feature>
<keyword evidence="12 19" id="KW-0547">Nucleotide-binding</keyword>
<evidence type="ECO:0000256" key="3">
    <source>
        <dbReference type="ARBA" id="ARBA00001522"/>
    </source>
</evidence>
<dbReference type="GO" id="GO:0009236">
    <property type="term" value="P:cobalamin biosynthetic process"/>
    <property type="evidence" value="ECO:0007669"/>
    <property type="project" value="UniProtKB-UniPathway"/>
</dbReference>
<reference evidence="20 21" key="1">
    <citation type="submission" date="2019-03" db="EMBL/GenBank/DDBJ databases">
        <title>Metabolic potential of uncultured bacteria and archaea associated with petroleum seepage in deep-sea sediments.</title>
        <authorList>
            <person name="Dong X."/>
            <person name="Hubert C."/>
        </authorList>
    </citation>
    <scope>NUCLEOTIDE SEQUENCE [LARGE SCALE GENOMIC DNA]</scope>
    <source>
        <strain evidence="20">E29_bin52</strain>
    </source>
</reference>
<evidence type="ECO:0000313" key="20">
    <source>
        <dbReference type="EMBL" id="TET61387.1"/>
    </source>
</evidence>
<dbReference type="GO" id="GO:0005525">
    <property type="term" value="F:GTP binding"/>
    <property type="evidence" value="ECO:0007669"/>
    <property type="project" value="UniProtKB-KW"/>
</dbReference>
<evidence type="ECO:0000256" key="7">
    <source>
        <dbReference type="ARBA" id="ARBA00007490"/>
    </source>
</evidence>